<dbReference type="AlphaFoldDB" id="A0A6J4N7S2"/>
<reference evidence="1" key="1">
    <citation type="submission" date="2020-02" db="EMBL/GenBank/DDBJ databases">
        <authorList>
            <person name="Meier V. D."/>
        </authorList>
    </citation>
    <scope>NUCLEOTIDE SEQUENCE</scope>
    <source>
        <strain evidence="1">AVDCRST_MAG64</strain>
    </source>
</reference>
<proteinExistence type="predicted"/>
<name>A0A6J4N7S2_9BACT</name>
<dbReference type="CDD" id="cd00350">
    <property type="entry name" value="rubredoxin_like"/>
    <property type="match status" value="1"/>
</dbReference>
<evidence type="ECO:0000313" key="1">
    <source>
        <dbReference type="EMBL" id="CAA9378371.1"/>
    </source>
</evidence>
<dbReference type="EMBL" id="CADCUQ010000125">
    <property type="protein sequence ID" value="CAA9378371.1"/>
    <property type="molecule type" value="Genomic_DNA"/>
</dbReference>
<organism evidence="1">
    <name type="scientific">uncultured Phycisphaerae bacterium</name>
    <dbReference type="NCBI Taxonomy" id="904963"/>
    <lineage>
        <taxon>Bacteria</taxon>
        <taxon>Pseudomonadati</taxon>
        <taxon>Planctomycetota</taxon>
        <taxon>Phycisphaerae</taxon>
        <taxon>environmental samples</taxon>
    </lineage>
</organism>
<gene>
    <name evidence="1" type="ORF">AVDCRST_MAG64-438</name>
</gene>
<sequence length="197" mass="22281">MRRRLFALTSAVSLGLCAAACVLWVTAQFVQRQWAWGSVVRLSPTELLRVDTGIGWDASGVAVKSLSQIARSSDPADMDYKLPRWKALPPHIDVDGRFGLGLRLDREFQPMLRSNSIRYFWRERSFRVRHVQLVLLSGVLPLLWASRRLPAHFGHERQRLTANLCPVCGYDLRATPDCCPECGSVSRSHPRKGKCQP</sequence>
<protein>
    <submittedName>
        <fullName evidence="1">Uncharacterized protein</fullName>
    </submittedName>
</protein>
<accession>A0A6J4N7S2</accession>